<dbReference type="EMBL" id="BK059109">
    <property type="protein sequence ID" value="DAE31657.1"/>
    <property type="molecule type" value="Genomic_DNA"/>
</dbReference>
<reference evidence="1" key="1">
    <citation type="journal article" date="2021" name="Proc. Natl. Acad. Sci. U.S.A.">
        <title>A Catalog of Tens of Thousands of Viruses from Human Metagenomes Reveals Hidden Associations with Chronic Diseases.</title>
        <authorList>
            <person name="Tisza M.J."/>
            <person name="Buck C.B."/>
        </authorList>
    </citation>
    <scope>NUCLEOTIDE SEQUENCE</scope>
    <source>
        <strain evidence="1">CtBM815</strain>
    </source>
</reference>
<sequence>MVGISVGTRTFREGSSLQQKYSSHIESHTEDINFC</sequence>
<proteinExistence type="predicted"/>
<protein>
    <submittedName>
        <fullName evidence="1">Uncharacterized protein</fullName>
    </submittedName>
</protein>
<organism evidence="1">
    <name type="scientific">virus sp. ctBM815</name>
    <dbReference type="NCBI Taxonomy" id="2825806"/>
    <lineage>
        <taxon>Viruses</taxon>
    </lineage>
</organism>
<accession>A0A8S5RKM7</accession>
<name>A0A8S5RKM7_9VIRU</name>
<evidence type="ECO:0000313" key="1">
    <source>
        <dbReference type="EMBL" id="DAE31657.1"/>
    </source>
</evidence>